<dbReference type="PANTHER" id="PTHR30466">
    <property type="entry name" value="FLAVIN REDUCTASE"/>
    <property type="match status" value="1"/>
</dbReference>
<dbReference type="RefSeq" id="WP_058271314.1">
    <property type="nucleotide sequence ID" value="NZ_CANLTD010000004.1"/>
</dbReference>
<dbReference type="Pfam" id="PF01613">
    <property type="entry name" value="Flavin_Reduct"/>
    <property type="match status" value="1"/>
</dbReference>
<evidence type="ECO:0000313" key="4">
    <source>
        <dbReference type="Proteomes" id="UP000050786"/>
    </source>
</evidence>
<dbReference type="Proteomes" id="UP000050786">
    <property type="component" value="Unassembled WGS sequence"/>
</dbReference>
<dbReference type="SUPFAM" id="SSF50475">
    <property type="entry name" value="FMN-binding split barrel"/>
    <property type="match status" value="1"/>
</dbReference>
<dbReference type="InterPro" id="IPR012349">
    <property type="entry name" value="Split_barrel_FMN-bd"/>
</dbReference>
<accession>A0A0P1E0H8</accession>
<evidence type="ECO:0000313" key="3">
    <source>
        <dbReference type="EMBL" id="CUH41152.1"/>
    </source>
</evidence>
<proteinExistence type="predicted"/>
<dbReference type="InterPro" id="IPR002563">
    <property type="entry name" value="Flavin_Rdtase-like_dom"/>
</dbReference>
<feature type="domain" description="Flavin reductase like" evidence="2">
    <location>
        <begin position="11"/>
        <end position="153"/>
    </location>
</feature>
<dbReference type="Gene3D" id="2.30.110.10">
    <property type="entry name" value="Electron Transport, Fmn-binding Protein, Chain A"/>
    <property type="match status" value="1"/>
</dbReference>
<name>A0A0P1E0H8_9RHOB</name>
<organism evidence="3 4">
    <name type="scientific">Ruegeria atlantica</name>
    <dbReference type="NCBI Taxonomy" id="81569"/>
    <lineage>
        <taxon>Bacteria</taxon>
        <taxon>Pseudomonadati</taxon>
        <taxon>Pseudomonadota</taxon>
        <taxon>Alphaproteobacteria</taxon>
        <taxon>Rhodobacterales</taxon>
        <taxon>Roseobacteraceae</taxon>
        <taxon>Ruegeria</taxon>
    </lineage>
</organism>
<evidence type="ECO:0000256" key="1">
    <source>
        <dbReference type="ARBA" id="ARBA00023002"/>
    </source>
</evidence>
<dbReference type="GO" id="GO:0052874">
    <property type="term" value="F:FMN reductase (NADH) activity"/>
    <property type="evidence" value="ECO:0007669"/>
    <property type="project" value="UniProtKB-EC"/>
</dbReference>
<gene>
    <name evidence="3" type="primary">ntaB_1</name>
    <name evidence="3" type="ORF">RUM4293_00016</name>
</gene>
<dbReference type="InterPro" id="IPR050268">
    <property type="entry name" value="NADH-dep_flavin_reductase"/>
</dbReference>
<reference evidence="4" key="1">
    <citation type="submission" date="2015-09" db="EMBL/GenBank/DDBJ databases">
        <authorList>
            <person name="Rodrigo-Torres L."/>
            <person name="Arahal D.R."/>
        </authorList>
    </citation>
    <scope>NUCLEOTIDE SEQUENCE [LARGE SCALE GENOMIC DNA]</scope>
    <source>
        <strain evidence="4">CECT 4293</strain>
    </source>
</reference>
<dbReference type="AlphaFoldDB" id="A0A0P1E0H8"/>
<evidence type="ECO:0000259" key="2">
    <source>
        <dbReference type="SMART" id="SM00903"/>
    </source>
</evidence>
<dbReference type="EMBL" id="CYPS01000003">
    <property type="protein sequence ID" value="CUH41152.1"/>
    <property type="molecule type" value="Genomic_DNA"/>
</dbReference>
<dbReference type="GO" id="GO:0010181">
    <property type="term" value="F:FMN binding"/>
    <property type="evidence" value="ECO:0007669"/>
    <property type="project" value="InterPro"/>
</dbReference>
<dbReference type="SMART" id="SM00903">
    <property type="entry name" value="Flavin_Reduct"/>
    <property type="match status" value="1"/>
</dbReference>
<dbReference type="PANTHER" id="PTHR30466:SF1">
    <property type="entry name" value="FMN REDUCTASE (NADH) RUTF"/>
    <property type="match status" value="1"/>
</dbReference>
<dbReference type="GO" id="GO:0042602">
    <property type="term" value="F:riboflavin reductase (NADPH) activity"/>
    <property type="evidence" value="ECO:0007669"/>
    <property type="project" value="TreeGrafter"/>
</dbReference>
<protein>
    <submittedName>
        <fullName evidence="3">FMN reductase (NADH) NtaB</fullName>
        <ecNumber evidence="3">1.5.1.42</ecNumber>
    </submittedName>
</protein>
<dbReference type="EC" id="1.5.1.42" evidence="3"/>
<keyword evidence="1 3" id="KW-0560">Oxidoreductase</keyword>
<sequence length="161" mass="17409">MMDVRDYRRALGAFPTGVTIVATYDADGEPWGLTANSFTSVSLEPPVISVCVAKSGRVFPTLSQSDHFAVNILSAEQKDLAMHFASDVENRFTDTEWTPGTATPLIPGATAQLECTVHSRVDADDHEILLGRVINYAHVPVPPLVFCRGTFFSAPQPEASS</sequence>
<keyword evidence="4" id="KW-1185">Reference proteome</keyword>